<keyword evidence="3" id="KW-1185">Reference proteome</keyword>
<dbReference type="STRING" id="146018.BN2156_05303"/>
<evidence type="ECO:0008006" key="4">
    <source>
        <dbReference type="Google" id="ProtNLM"/>
    </source>
</evidence>
<dbReference type="RefSeq" id="WP_090517937.1">
    <property type="nucleotide sequence ID" value="NZ_CWKH01000003.1"/>
</dbReference>
<evidence type="ECO:0000313" key="2">
    <source>
        <dbReference type="EMBL" id="CRZ18402.1"/>
    </source>
</evidence>
<dbReference type="EMBL" id="CWKH01000003">
    <property type="protein sequence ID" value="CRZ18402.1"/>
    <property type="molecule type" value="Genomic_DNA"/>
</dbReference>
<organism evidence="2 3">
    <name type="scientific">Mycolicibacterium neworleansense</name>
    <dbReference type="NCBI Taxonomy" id="146018"/>
    <lineage>
        <taxon>Bacteria</taxon>
        <taxon>Bacillati</taxon>
        <taxon>Actinomycetota</taxon>
        <taxon>Actinomycetes</taxon>
        <taxon>Mycobacteriales</taxon>
        <taxon>Mycobacteriaceae</taxon>
        <taxon>Mycolicibacterium</taxon>
    </lineage>
</organism>
<name>A0A0H5RY11_9MYCO</name>
<sequence length="84" mass="8721">MTTPIESSRRAWWRSAPAAALVLAGAFLAILLGLATDGQWATVLASLAGFATAITVIAAVATSWEHVVVNARSAGLVETEVESR</sequence>
<feature type="transmembrane region" description="Helical" evidence="1">
    <location>
        <begin position="12"/>
        <end position="34"/>
    </location>
</feature>
<dbReference type="Proteomes" id="UP000199147">
    <property type="component" value="Unassembled WGS sequence"/>
</dbReference>
<dbReference type="AlphaFoldDB" id="A0A0H5RY11"/>
<keyword evidence="1" id="KW-0812">Transmembrane</keyword>
<protein>
    <recommendedName>
        <fullName evidence="4">Transmembrane protein</fullName>
    </recommendedName>
</protein>
<keyword evidence="1" id="KW-0472">Membrane</keyword>
<gene>
    <name evidence="2" type="ORF">BN2156_05303</name>
</gene>
<proteinExistence type="predicted"/>
<reference evidence="3" key="1">
    <citation type="submission" date="2015-07" db="EMBL/GenBank/DDBJ databases">
        <authorList>
            <person name="Urmite Genomes"/>
        </authorList>
    </citation>
    <scope>NUCLEOTIDE SEQUENCE [LARGE SCALE GENOMIC DNA]</scope>
    <source>
        <strain evidence="3">type strain: ATCC 49404</strain>
    </source>
</reference>
<evidence type="ECO:0000313" key="3">
    <source>
        <dbReference type="Proteomes" id="UP000199147"/>
    </source>
</evidence>
<feature type="transmembrane region" description="Helical" evidence="1">
    <location>
        <begin position="40"/>
        <end position="62"/>
    </location>
</feature>
<evidence type="ECO:0000256" key="1">
    <source>
        <dbReference type="SAM" id="Phobius"/>
    </source>
</evidence>
<accession>A0A0H5RY11</accession>
<keyword evidence="1" id="KW-1133">Transmembrane helix</keyword>